<accession>A0A2N3XUT3</accession>
<dbReference type="InterPro" id="IPR010093">
    <property type="entry name" value="SinI_DNA-bd"/>
</dbReference>
<gene>
    <name evidence="2" type="ORF">A8926_2018</name>
</gene>
<reference evidence="2" key="1">
    <citation type="submission" date="2017-12" db="EMBL/GenBank/DDBJ databases">
        <title>Sequencing the genomes of 1000 Actinobacteria strains.</title>
        <authorList>
            <person name="Klenk H.-P."/>
        </authorList>
    </citation>
    <scope>NUCLEOTIDE SEQUENCE [LARGE SCALE GENOMIC DNA]</scope>
    <source>
        <strain evidence="2">DSM 44228</strain>
    </source>
</reference>
<dbReference type="EMBL" id="PJNB01000001">
    <property type="protein sequence ID" value="PKW14405.1"/>
    <property type="molecule type" value="Genomic_DNA"/>
</dbReference>
<evidence type="ECO:0000313" key="3">
    <source>
        <dbReference type="Proteomes" id="UP000233786"/>
    </source>
</evidence>
<dbReference type="Proteomes" id="UP000233786">
    <property type="component" value="Unassembled WGS sequence"/>
</dbReference>
<dbReference type="InterPro" id="IPR036388">
    <property type="entry name" value="WH-like_DNA-bd_sf"/>
</dbReference>
<dbReference type="OrthoDB" id="5524782at2"/>
<protein>
    <submittedName>
        <fullName evidence="2">Excisionase family DNA binding protein</fullName>
    </submittedName>
</protein>
<dbReference type="Gene3D" id="1.10.10.10">
    <property type="entry name" value="Winged helix-like DNA-binding domain superfamily/Winged helix DNA-binding domain"/>
    <property type="match status" value="1"/>
</dbReference>
<comment type="caution">
    <text evidence="2">The sequence shown here is derived from an EMBL/GenBank/DDBJ whole genome shotgun (WGS) entry which is preliminary data.</text>
</comment>
<dbReference type="Pfam" id="PF12728">
    <property type="entry name" value="HTH_17"/>
    <property type="match status" value="1"/>
</dbReference>
<dbReference type="GO" id="GO:0003677">
    <property type="term" value="F:DNA binding"/>
    <property type="evidence" value="ECO:0007669"/>
    <property type="project" value="InterPro"/>
</dbReference>
<dbReference type="RefSeq" id="WP_029535500.1">
    <property type="nucleotide sequence ID" value="NZ_CP061007.1"/>
</dbReference>
<dbReference type="InterPro" id="IPR009061">
    <property type="entry name" value="DNA-bd_dom_put_sf"/>
</dbReference>
<evidence type="ECO:0000259" key="1">
    <source>
        <dbReference type="Pfam" id="PF12728"/>
    </source>
</evidence>
<dbReference type="NCBIfam" id="TIGR01764">
    <property type="entry name" value="excise"/>
    <property type="match status" value="1"/>
</dbReference>
<dbReference type="InterPro" id="IPR041657">
    <property type="entry name" value="HTH_17"/>
</dbReference>
<feature type="domain" description="Helix-turn-helix" evidence="1">
    <location>
        <begin position="8"/>
        <end position="52"/>
    </location>
</feature>
<proteinExistence type="predicted"/>
<sequence length="57" mass="6640">MIRTLWGPEDVASYLKVPVATVYQWRHKGYGPCARKIGRHLRYRPDDVEAWVVGLEV</sequence>
<evidence type="ECO:0000313" key="2">
    <source>
        <dbReference type="EMBL" id="PKW14405.1"/>
    </source>
</evidence>
<dbReference type="STRING" id="994479.GCA_000194155_02055"/>
<dbReference type="AlphaFoldDB" id="A0A2N3XUT3"/>
<name>A0A2N3XUT3_SACSN</name>
<organism evidence="2 3">
    <name type="scientific">Saccharopolyspora spinosa</name>
    <dbReference type="NCBI Taxonomy" id="60894"/>
    <lineage>
        <taxon>Bacteria</taxon>
        <taxon>Bacillati</taxon>
        <taxon>Actinomycetota</taxon>
        <taxon>Actinomycetes</taxon>
        <taxon>Pseudonocardiales</taxon>
        <taxon>Pseudonocardiaceae</taxon>
        <taxon>Saccharopolyspora</taxon>
    </lineage>
</organism>
<keyword evidence="3" id="KW-1185">Reference proteome</keyword>
<dbReference type="SUPFAM" id="SSF46955">
    <property type="entry name" value="Putative DNA-binding domain"/>
    <property type="match status" value="1"/>
</dbReference>